<dbReference type="InterPro" id="IPR035994">
    <property type="entry name" value="Nucleoside_phosphorylase_sf"/>
</dbReference>
<dbReference type="CDD" id="cd09009">
    <property type="entry name" value="PNP-EcPNPII_like"/>
    <property type="match status" value="1"/>
</dbReference>
<dbReference type="AlphaFoldDB" id="A0A5C5VVC0"/>
<protein>
    <recommendedName>
        <fullName evidence="5">Purine nucleoside phosphorylase</fullName>
        <ecNumber evidence="5">2.4.2.1</ecNumber>
    </recommendedName>
    <alternativeName>
        <fullName evidence="5">Inosine-guanosine phosphorylase</fullName>
    </alternativeName>
</protein>
<evidence type="ECO:0000256" key="3">
    <source>
        <dbReference type="ARBA" id="ARBA00022676"/>
    </source>
</evidence>
<gene>
    <name evidence="7" type="primary">punA_2</name>
    <name evidence="7" type="ORF">KOR42_47950</name>
</gene>
<dbReference type="GO" id="GO:0004731">
    <property type="term" value="F:purine-nucleoside phosphorylase activity"/>
    <property type="evidence" value="ECO:0007669"/>
    <property type="project" value="UniProtKB-EC"/>
</dbReference>
<accession>A0A5C5VVC0</accession>
<dbReference type="Pfam" id="PF01048">
    <property type="entry name" value="PNP_UDP_1"/>
    <property type="match status" value="1"/>
</dbReference>
<dbReference type="OrthoDB" id="1523230at2"/>
<name>A0A5C5VVC0_9PLAN</name>
<sequence>MRSILLHLISEARISVLKPDPGHPLSHLADFACQQIRARLSSTLPKVAIVLGTGFGGFTDSLDIECIFEFEELEGFEKTTATGHAGRFIVGRVGSCEVIVLQGRPHFYEGHHVSTITYPMQVLSCLGVERVFLSCAAGGLSPHFQVGDLMLIRDHVNFLQSRLTHFGDGDPLLRAKSLDDDIRVADCLQRIARKHNFPLHEGTYIAVPGPNYETRAELRFFRRIGDAIGMSTVPEVAHASRCGMKTVAVAAITNLCLPDAGEVADGDHVVQVAQSTLPRFQNLVTDFLMQQDA</sequence>
<comment type="similarity">
    <text evidence="2 5">Belongs to the PNP/MTAP phosphorylase family.</text>
</comment>
<evidence type="ECO:0000313" key="7">
    <source>
        <dbReference type="EMBL" id="TWT41482.1"/>
    </source>
</evidence>
<evidence type="ECO:0000256" key="1">
    <source>
        <dbReference type="ARBA" id="ARBA00005058"/>
    </source>
</evidence>
<dbReference type="RefSeq" id="WP_146512117.1">
    <property type="nucleotide sequence ID" value="NZ_SIHI01000044.1"/>
</dbReference>
<dbReference type="EMBL" id="SIHI01000044">
    <property type="protein sequence ID" value="TWT41482.1"/>
    <property type="molecule type" value="Genomic_DNA"/>
</dbReference>
<keyword evidence="3 5" id="KW-0328">Glycosyltransferase</keyword>
<comment type="function">
    <text evidence="5">The purine nucleoside phosphorylases catalyze the phosphorolytic breakdown of the N-glycosidic bond in the beta-(deoxy)ribonucleoside molecules, with the formation of the corresponding free purine bases and pentose-1-phosphate.</text>
</comment>
<dbReference type="PIRSF" id="PIRSF000477">
    <property type="entry name" value="PurNPase"/>
    <property type="match status" value="1"/>
</dbReference>
<dbReference type="NCBIfam" id="TIGR01697">
    <property type="entry name" value="PNPH-PUNA-XAPA"/>
    <property type="match status" value="1"/>
</dbReference>
<evidence type="ECO:0000256" key="5">
    <source>
        <dbReference type="PIRNR" id="PIRNR000477"/>
    </source>
</evidence>
<comment type="caution">
    <text evidence="7">The sequence shown here is derived from an EMBL/GenBank/DDBJ whole genome shotgun (WGS) entry which is preliminary data.</text>
</comment>
<keyword evidence="4 5" id="KW-0808">Transferase</keyword>
<reference evidence="7 8" key="1">
    <citation type="submission" date="2019-02" db="EMBL/GenBank/DDBJ databases">
        <title>Deep-cultivation of Planctomycetes and their phenomic and genomic characterization uncovers novel biology.</title>
        <authorList>
            <person name="Wiegand S."/>
            <person name="Jogler M."/>
            <person name="Boedeker C."/>
            <person name="Pinto D."/>
            <person name="Vollmers J."/>
            <person name="Rivas-Marin E."/>
            <person name="Kohn T."/>
            <person name="Peeters S.H."/>
            <person name="Heuer A."/>
            <person name="Rast P."/>
            <person name="Oberbeckmann S."/>
            <person name="Bunk B."/>
            <person name="Jeske O."/>
            <person name="Meyerdierks A."/>
            <person name="Storesund J.E."/>
            <person name="Kallscheuer N."/>
            <person name="Luecker S."/>
            <person name="Lage O.M."/>
            <person name="Pohl T."/>
            <person name="Merkel B.J."/>
            <person name="Hornburger P."/>
            <person name="Mueller R.-W."/>
            <person name="Bruemmer F."/>
            <person name="Labrenz M."/>
            <person name="Spormann A.M."/>
            <person name="Op Den Camp H."/>
            <person name="Overmann J."/>
            <person name="Amann R."/>
            <person name="Jetten M.S.M."/>
            <person name="Mascher T."/>
            <person name="Medema M.H."/>
            <person name="Devos D.P."/>
            <person name="Kaster A.-K."/>
            <person name="Ovreas L."/>
            <person name="Rohde M."/>
            <person name="Galperin M.Y."/>
            <person name="Jogler C."/>
        </authorList>
    </citation>
    <scope>NUCLEOTIDE SEQUENCE [LARGE SCALE GENOMIC DNA]</scope>
    <source>
        <strain evidence="7 8">KOR42</strain>
    </source>
</reference>
<dbReference type="UniPathway" id="UPA00606"/>
<dbReference type="Gene3D" id="3.40.50.1580">
    <property type="entry name" value="Nucleoside phosphorylase domain"/>
    <property type="match status" value="1"/>
</dbReference>
<dbReference type="PANTHER" id="PTHR11904">
    <property type="entry name" value="METHYLTHIOADENOSINE/PURINE NUCLEOSIDE PHOSPHORYLASE"/>
    <property type="match status" value="1"/>
</dbReference>
<organism evidence="7 8">
    <name type="scientific">Thalassoglobus neptunius</name>
    <dbReference type="NCBI Taxonomy" id="1938619"/>
    <lineage>
        <taxon>Bacteria</taxon>
        <taxon>Pseudomonadati</taxon>
        <taxon>Planctomycetota</taxon>
        <taxon>Planctomycetia</taxon>
        <taxon>Planctomycetales</taxon>
        <taxon>Planctomycetaceae</taxon>
        <taxon>Thalassoglobus</taxon>
    </lineage>
</organism>
<evidence type="ECO:0000313" key="8">
    <source>
        <dbReference type="Proteomes" id="UP000317243"/>
    </source>
</evidence>
<evidence type="ECO:0000256" key="4">
    <source>
        <dbReference type="ARBA" id="ARBA00022679"/>
    </source>
</evidence>
<dbReference type="Proteomes" id="UP000317243">
    <property type="component" value="Unassembled WGS sequence"/>
</dbReference>
<dbReference type="EC" id="2.4.2.1" evidence="5"/>
<dbReference type="GO" id="GO:0005737">
    <property type="term" value="C:cytoplasm"/>
    <property type="evidence" value="ECO:0007669"/>
    <property type="project" value="TreeGrafter"/>
</dbReference>
<feature type="domain" description="Nucleoside phosphorylase" evidence="6">
    <location>
        <begin position="46"/>
        <end position="288"/>
    </location>
</feature>
<dbReference type="InterPro" id="IPR000845">
    <property type="entry name" value="Nucleoside_phosphorylase_d"/>
</dbReference>
<dbReference type="SUPFAM" id="SSF53167">
    <property type="entry name" value="Purine and uridine phosphorylases"/>
    <property type="match status" value="1"/>
</dbReference>
<dbReference type="InterPro" id="IPR011268">
    <property type="entry name" value="Purine_phosphorylase"/>
</dbReference>
<dbReference type="GO" id="GO:0009116">
    <property type="term" value="P:nucleoside metabolic process"/>
    <property type="evidence" value="ECO:0007669"/>
    <property type="project" value="InterPro"/>
</dbReference>
<comment type="pathway">
    <text evidence="1 5">Purine metabolism; purine nucleoside salvage.</text>
</comment>
<dbReference type="NCBIfam" id="NF006054">
    <property type="entry name" value="PRK08202.1"/>
    <property type="match status" value="1"/>
</dbReference>
<dbReference type="PANTHER" id="PTHR11904:SF9">
    <property type="entry name" value="PURINE NUCLEOSIDE PHOSPHORYLASE-RELATED"/>
    <property type="match status" value="1"/>
</dbReference>
<evidence type="ECO:0000256" key="2">
    <source>
        <dbReference type="ARBA" id="ARBA00006751"/>
    </source>
</evidence>
<keyword evidence="8" id="KW-1185">Reference proteome</keyword>
<evidence type="ECO:0000259" key="6">
    <source>
        <dbReference type="Pfam" id="PF01048"/>
    </source>
</evidence>
<proteinExistence type="inferred from homology"/>